<dbReference type="InterPro" id="IPR017900">
    <property type="entry name" value="4Fe4S_Fe_S_CS"/>
</dbReference>
<evidence type="ECO:0000313" key="5">
    <source>
        <dbReference type="EMBL" id="GAV22113.1"/>
    </source>
</evidence>
<dbReference type="OrthoDB" id="9807879at2"/>
<accession>A0A1L8CT80</accession>
<dbReference type="Pfam" id="PF13187">
    <property type="entry name" value="Fer4_9"/>
    <property type="match status" value="1"/>
</dbReference>
<dbReference type="Proteomes" id="UP000187485">
    <property type="component" value="Unassembled WGS sequence"/>
</dbReference>
<dbReference type="InterPro" id="IPR017896">
    <property type="entry name" value="4Fe4S_Fe-S-bd"/>
</dbReference>
<dbReference type="RefSeq" id="WP_075858568.1">
    <property type="nucleotide sequence ID" value="NZ_BDJK01000009.1"/>
</dbReference>
<dbReference type="Gene3D" id="3.30.70.20">
    <property type="match status" value="1"/>
</dbReference>
<evidence type="ECO:0000313" key="6">
    <source>
        <dbReference type="Proteomes" id="UP000187485"/>
    </source>
</evidence>
<dbReference type="GO" id="GO:0046872">
    <property type="term" value="F:metal ion binding"/>
    <property type="evidence" value="ECO:0007669"/>
    <property type="project" value="UniProtKB-KW"/>
</dbReference>
<keyword evidence="6" id="KW-1185">Reference proteome</keyword>
<keyword evidence="3" id="KW-0411">Iron-sulfur</keyword>
<comment type="caution">
    <text evidence="5">The sequence shown here is derived from an EMBL/GenBank/DDBJ whole genome shotgun (WGS) entry which is preliminary data.</text>
</comment>
<proteinExistence type="predicted"/>
<dbReference type="AlphaFoldDB" id="A0A1L8CT80"/>
<dbReference type="PROSITE" id="PS51379">
    <property type="entry name" value="4FE4S_FER_2"/>
    <property type="match status" value="1"/>
</dbReference>
<evidence type="ECO:0000256" key="1">
    <source>
        <dbReference type="ARBA" id="ARBA00022723"/>
    </source>
</evidence>
<organism evidence="5 6">
    <name type="scientific">Carboxydothermus pertinax</name>
    <dbReference type="NCBI Taxonomy" id="870242"/>
    <lineage>
        <taxon>Bacteria</taxon>
        <taxon>Bacillati</taxon>
        <taxon>Bacillota</taxon>
        <taxon>Clostridia</taxon>
        <taxon>Thermoanaerobacterales</taxon>
        <taxon>Thermoanaerobacteraceae</taxon>
        <taxon>Carboxydothermus</taxon>
    </lineage>
</organism>
<dbReference type="GO" id="GO:0051536">
    <property type="term" value="F:iron-sulfur cluster binding"/>
    <property type="evidence" value="ECO:0007669"/>
    <property type="project" value="UniProtKB-KW"/>
</dbReference>
<evidence type="ECO:0000256" key="3">
    <source>
        <dbReference type="ARBA" id="ARBA00023014"/>
    </source>
</evidence>
<dbReference type="STRING" id="870242.cpu_06230"/>
<dbReference type="PROSITE" id="PS00198">
    <property type="entry name" value="4FE4S_FER_1"/>
    <property type="match status" value="1"/>
</dbReference>
<protein>
    <recommendedName>
        <fullName evidence="4">4Fe-4S ferredoxin-type domain-containing protein</fullName>
    </recommendedName>
</protein>
<dbReference type="EMBL" id="BDJK01000009">
    <property type="protein sequence ID" value="GAV22113.1"/>
    <property type="molecule type" value="Genomic_DNA"/>
</dbReference>
<evidence type="ECO:0000256" key="2">
    <source>
        <dbReference type="ARBA" id="ARBA00023004"/>
    </source>
</evidence>
<dbReference type="SUPFAM" id="SSF54862">
    <property type="entry name" value="4Fe-4S ferredoxins"/>
    <property type="match status" value="1"/>
</dbReference>
<evidence type="ECO:0000259" key="4">
    <source>
        <dbReference type="PROSITE" id="PS51379"/>
    </source>
</evidence>
<reference evidence="6" key="1">
    <citation type="submission" date="2016-12" db="EMBL/GenBank/DDBJ databases">
        <title>Draft Genome Sequences od Carboxydothermus pertinax and islandicus, Hydrogenogenic Carboxydotrophic Bacteria.</title>
        <authorList>
            <person name="Fukuyama Y."/>
            <person name="Ohmae K."/>
            <person name="Yoneda Y."/>
            <person name="Yoshida T."/>
            <person name="Sako Y."/>
        </authorList>
    </citation>
    <scope>NUCLEOTIDE SEQUENCE [LARGE SCALE GENOMIC DNA]</scope>
    <source>
        <strain evidence="6">Ug1</strain>
    </source>
</reference>
<sequence length="89" mass="10014">MPPRFSKERCNGCPKAKVAPCEAICPLNLLYRDKGEVFIYHEAFCYDCAACVKKCPQKAISLALHPSVALVKGELIYDNGFKFKDLEEE</sequence>
<keyword evidence="1" id="KW-0479">Metal-binding</keyword>
<gene>
    <name evidence="5" type="ORF">cpu_06230</name>
</gene>
<name>A0A1L8CT80_9THEO</name>
<feature type="domain" description="4Fe-4S ferredoxin-type" evidence="4">
    <location>
        <begin position="35"/>
        <end position="65"/>
    </location>
</feature>
<keyword evidence="2" id="KW-0408">Iron</keyword>